<evidence type="ECO:0000256" key="9">
    <source>
        <dbReference type="HAMAP-Rule" id="MF_00181"/>
    </source>
</evidence>
<dbReference type="PANTHER" id="PTHR11963">
    <property type="entry name" value="LEUCINE AMINOPEPTIDASE-RELATED"/>
    <property type="match status" value="1"/>
</dbReference>
<dbReference type="OrthoDB" id="9809354at2"/>
<dbReference type="EMBL" id="CP041730">
    <property type="protein sequence ID" value="QDQ26202.1"/>
    <property type="molecule type" value="Genomic_DNA"/>
</dbReference>
<evidence type="ECO:0000313" key="13">
    <source>
        <dbReference type="Proteomes" id="UP000317550"/>
    </source>
</evidence>
<comment type="similarity">
    <text evidence="3 9">Belongs to the peptidase M17 family.</text>
</comment>
<comment type="catalytic activity">
    <reaction evidence="1 9">
        <text>Release of an N-terminal amino acid, Xaa-|-Yaa-, in which Xaa is preferably Leu, but may be other amino acids including Pro although not Arg or Lys, and Yaa may be Pro. Amino acid amides and methyl esters are also readily hydrolyzed, but rates on arylamides are exceedingly low.</text>
        <dbReference type="EC" id="3.4.11.1"/>
    </reaction>
</comment>
<evidence type="ECO:0000313" key="12">
    <source>
        <dbReference type="EMBL" id="QDQ26202.1"/>
    </source>
</evidence>
<feature type="binding site" evidence="9">
    <location>
        <position position="336"/>
    </location>
    <ligand>
        <name>Mn(2+)</name>
        <dbReference type="ChEBI" id="CHEBI:29035"/>
        <label>1</label>
    </ligand>
</feature>
<organism evidence="12 13">
    <name type="scientific">Chitinimonas arctica</name>
    <dbReference type="NCBI Taxonomy" id="2594795"/>
    <lineage>
        <taxon>Bacteria</taxon>
        <taxon>Pseudomonadati</taxon>
        <taxon>Pseudomonadota</taxon>
        <taxon>Betaproteobacteria</taxon>
        <taxon>Neisseriales</taxon>
        <taxon>Chitinibacteraceae</taxon>
        <taxon>Chitinimonas</taxon>
    </lineage>
</organism>
<dbReference type="GO" id="GO:0030145">
    <property type="term" value="F:manganese ion binding"/>
    <property type="evidence" value="ECO:0007669"/>
    <property type="project" value="UniProtKB-UniRule"/>
</dbReference>
<dbReference type="Pfam" id="PF00883">
    <property type="entry name" value="Peptidase_M17"/>
    <property type="match status" value="1"/>
</dbReference>
<dbReference type="SUPFAM" id="SSF52949">
    <property type="entry name" value="Macro domain-like"/>
    <property type="match status" value="1"/>
</dbReference>
<dbReference type="PRINTS" id="PR00481">
    <property type="entry name" value="LAMNOPPTDASE"/>
</dbReference>
<evidence type="ECO:0000256" key="3">
    <source>
        <dbReference type="ARBA" id="ARBA00009528"/>
    </source>
</evidence>
<accession>A0A516SDG6</accession>
<dbReference type="Gene3D" id="3.40.220.10">
    <property type="entry name" value="Leucine Aminopeptidase, subunit E, domain 1"/>
    <property type="match status" value="1"/>
</dbReference>
<evidence type="ECO:0000256" key="8">
    <source>
        <dbReference type="ARBA" id="ARBA00023211"/>
    </source>
</evidence>
<evidence type="ECO:0000256" key="7">
    <source>
        <dbReference type="ARBA" id="ARBA00022801"/>
    </source>
</evidence>
<keyword evidence="6 9" id="KW-0479">Metal-binding</keyword>
<comment type="cofactor">
    <cofactor evidence="9">
        <name>Mn(2+)</name>
        <dbReference type="ChEBI" id="CHEBI:29035"/>
    </cofactor>
    <text evidence="9">Binds 2 manganese ions per subunit.</text>
</comment>
<sequence>MEIIAKAVSPEKHKAAVLALSVADGKLGAAAQAVDKAAGGHLAAILKLGDLDAKAGSAILLHKVPGVAAERVLLVSMGSSDKDFRDAARAAVKAAHTAGGELAIAFEGRATAWAAEEIAVAAYDASYKFDTTKSKKDEKPGLKKVTVLVGKSDEAAVTTALAAGAAIGEAVNFGKDLGNLPPNFCTPTYLATQAGEIAKRFGMKLDVLERADIEKLGMGSFVAVGKGSSEPMKLIVLKHDGGAKGDKPVVLVGKGITFDSGGISLKPGEGMDEMKYDMMGAGSVLATMHAVGRMKLPLNVIAVVPTCENMPAGNACKPGDVVTTMAGLTVEILNTDAEGRLILCDALTYAERFDPAAVVDVATLTGACVIALGHIATGLYANKDALAAELIAAGETMGDRAWHMPLWDEYQEGLKSNFADMGNIAGRPGGSITAACFLSRFAKKYDWAHLDIAGTAWKSGPAKGASGRPVPLLTQFLRARAAAAPAKVVAAKVAAAPAAKAKPAAKAAAAKPAAKAAKAVAKPAEKPAAKAAVKPAEKAAPAAKPAAKPAVKAAAKPAAKKK</sequence>
<feature type="binding site" evidence="9">
    <location>
        <position position="277"/>
    </location>
    <ligand>
        <name>Mn(2+)</name>
        <dbReference type="ChEBI" id="CHEBI:29035"/>
        <label>2</label>
    </ligand>
</feature>
<dbReference type="InterPro" id="IPR011356">
    <property type="entry name" value="Leucine_aapep/pepB"/>
</dbReference>
<evidence type="ECO:0000256" key="6">
    <source>
        <dbReference type="ARBA" id="ARBA00022723"/>
    </source>
</evidence>
<dbReference type="SUPFAM" id="SSF53187">
    <property type="entry name" value="Zn-dependent exopeptidases"/>
    <property type="match status" value="1"/>
</dbReference>
<dbReference type="InterPro" id="IPR000819">
    <property type="entry name" value="Peptidase_M17_C"/>
</dbReference>
<dbReference type="InterPro" id="IPR043472">
    <property type="entry name" value="Macro_dom-like"/>
</dbReference>
<feature type="binding site" evidence="9">
    <location>
        <position position="259"/>
    </location>
    <ligand>
        <name>Mn(2+)</name>
        <dbReference type="ChEBI" id="CHEBI:29035"/>
        <label>2</label>
    </ligand>
</feature>
<evidence type="ECO:0000256" key="2">
    <source>
        <dbReference type="ARBA" id="ARBA00000967"/>
    </source>
</evidence>
<keyword evidence="7 9" id="KW-0378">Hydrolase</keyword>
<dbReference type="Proteomes" id="UP000317550">
    <property type="component" value="Chromosome"/>
</dbReference>
<dbReference type="GO" id="GO:0005737">
    <property type="term" value="C:cytoplasm"/>
    <property type="evidence" value="ECO:0007669"/>
    <property type="project" value="UniProtKB-SubCell"/>
</dbReference>
<dbReference type="AlphaFoldDB" id="A0A516SDG6"/>
<feature type="compositionally biased region" description="Low complexity" evidence="10">
    <location>
        <begin position="529"/>
        <end position="562"/>
    </location>
</feature>
<evidence type="ECO:0000256" key="10">
    <source>
        <dbReference type="SAM" id="MobiDB-lite"/>
    </source>
</evidence>
<dbReference type="GO" id="GO:0070006">
    <property type="term" value="F:metalloaminopeptidase activity"/>
    <property type="evidence" value="ECO:0007669"/>
    <property type="project" value="InterPro"/>
</dbReference>
<feature type="region of interest" description="Disordered" evidence="10">
    <location>
        <begin position="516"/>
        <end position="562"/>
    </location>
</feature>
<evidence type="ECO:0000259" key="11">
    <source>
        <dbReference type="PROSITE" id="PS00631"/>
    </source>
</evidence>
<dbReference type="EC" id="3.4.11.10" evidence="9"/>
<keyword evidence="5 9" id="KW-0645">Protease</keyword>
<dbReference type="EC" id="3.4.11.1" evidence="9"/>
<dbReference type="KEGG" id="cari:FNU76_07430"/>
<feature type="domain" description="Cytosol aminopeptidase" evidence="11">
    <location>
        <begin position="334"/>
        <end position="341"/>
    </location>
</feature>
<gene>
    <name evidence="9" type="primary">pepA</name>
    <name evidence="12" type="ORF">FNU76_07430</name>
</gene>
<dbReference type="FunFam" id="3.40.630.10:FF:000004">
    <property type="entry name" value="Probable cytosol aminopeptidase"/>
    <property type="match status" value="1"/>
</dbReference>
<keyword evidence="9" id="KW-0963">Cytoplasm</keyword>
<protein>
    <recommendedName>
        <fullName evidence="9">Probable cytosol aminopeptidase</fullName>
        <ecNumber evidence="9">3.4.11.1</ecNumber>
    </recommendedName>
    <alternativeName>
        <fullName evidence="9">Leucine aminopeptidase</fullName>
        <shortName evidence="9">LAP</shortName>
        <ecNumber evidence="9">3.4.11.10</ecNumber>
    </alternativeName>
    <alternativeName>
        <fullName evidence="9">Leucyl aminopeptidase</fullName>
    </alternativeName>
</protein>
<dbReference type="InterPro" id="IPR023042">
    <property type="entry name" value="Peptidase_M17_leu_NH2_pept"/>
</dbReference>
<feature type="binding site" evidence="9">
    <location>
        <position position="338"/>
    </location>
    <ligand>
        <name>Mn(2+)</name>
        <dbReference type="ChEBI" id="CHEBI:29035"/>
        <label>1</label>
    </ligand>
</feature>
<feature type="binding site" evidence="9">
    <location>
        <position position="259"/>
    </location>
    <ligand>
        <name>Mn(2+)</name>
        <dbReference type="ChEBI" id="CHEBI:29035"/>
        <label>1</label>
    </ligand>
</feature>
<reference evidence="13" key="1">
    <citation type="submission" date="2019-07" db="EMBL/GenBank/DDBJ databases">
        <title>Chitinimonas sp. nov., isolated from Ny-Alesund, arctica soil.</title>
        <authorList>
            <person name="Xu Q."/>
            <person name="Peng F."/>
        </authorList>
    </citation>
    <scope>NUCLEOTIDE SEQUENCE [LARGE SCALE GENOMIC DNA]</scope>
    <source>
        <strain evidence="13">R3-44</strain>
    </source>
</reference>
<dbReference type="Gene3D" id="3.40.630.10">
    <property type="entry name" value="Zn peptidases"/>
    <property type="match status" value="1"/>
</dbReference>
<dbReference type="CDD" id="cd00433">
    <property type="entry name" value="Peptidase_M17"/>
    <property type="match status" value="1"/>
</dbReference>
<dbReference type="NCBIfam" id="NF002074">
    <property type="entry name" value="PRK00913.1-4"/>
    <property type="match status" value="1"/>
</dbReference>
<evidence type="ECO:0000256" key="4">
    <source>
        <dbReference type="ARBA" id="ARBA00022438"/>
    </source>
</evidence>
<keyword evidence="13" id="KW-1185">Reference proteome</keyword>
<feature type="active site" evidence="9">
    <location>
        <position position="266"/>
    </location>
</feature>
<dbReference type="PANTHER" id="PTHR11963:SF23">
    <property type="entry name" value="CYTOSOL AMINOPEPTIDASE"/>
    <property type="match status" value="1"/>
</dbReference>
<comment type="catalytic activity">
    <reaction evidence="2 9">
        <text>Release of an N-terminal amino acid, preferentially leucine, but not glutamic or aspartic acids.</text>
        <dbReference type="EC" id="3.4.11.10"/>
    </reaction>
</comment>
<feature type="binding site" evidence="9">
    <location>
        <position position="254"/>
    </location>
    <ligand>
        <name>Mn(2+)</name>
        <dbReference type="ChEBI" id="CHEBI:29035"/>
        <label>2</label>
    </ligand>
</feature>
<dbReference type="HAMAP" id="MF_00181">
    <property type="entry name" value="Cytosol_peptidase_M17"/>
    <property type="match status" value="1"/>
</dbReference>
<dbReference type="RefSeq" id="WP_144277601.1">
    <property type="nucleotide sequence ID" value="NZ_CP041730.1"/>
</dbReference>
<feature type="binding site" evidence="9">
    <location>
        <position position="338"/>
    </location>
    <ligand>
        <name>Mn(2+)</name>
        <dbReference type="ChEBI" id="CHEBI:29035"/>
        <label>2</label>
    </ligand>
</feature>
<name>A0A516SDG6_9NEIS</name>
<comment type="subcellular location">
    <subcellularLocation>
        <location evidence="9">Cytoplasm</location>
    </subcellularLocation>
</comment>
<dbReference type="PROSITE" id="PS00631">
    <property type="entry name" value="CYTOSOL_AP"/>
    <property type="match status" value="1"/>
</dbReference>
<keyword evidence="4 9" id="KW-0031">Aminopeptidase</keyword>
<evidence type="ECO:0000256" key="5">
    <source>
        <dbReference type="ARBA" id="ARBA00022670"/>
    </source>
</evidence>
<keyword evidence="8 9" id="KW-0464">Manganese</keyword>
<dbReference type="Pfam" id="PF02789">
    <property type="entry name" value="Peptidase_M17_N"/>
    <property type="match status" value="1"/>
</dbReference>
<dbReference type="InterPro" id="IPR008283">
    <property type="entry name" value="Peptidase_M17_N"/>
</dbReference>
<evidence type="ECO:0000256" key="1">
    <source>
        <dbReference type="ARBA" id="ARBA00000135"/>
    </source>
</evidence>
<proteinExistence type="inferred from homology"/>
<comment type="function">
    <text evidence="9">Presumably involved in the processing and regular turnover of intracellular proteins. Catalyzes the removal of unsubstituted N-terminal amino acids from various peptides.</text>
</comment>
<dbReference type="NCBIfam" id="NF002073">
    <property type="entry name" value="PRK00913.1-2"/>
    <property type="match status" value="1"/>
</dbReference>
<feature type="active site" evidence="9">
    <location>
        <position position="340"/>
    </location>
</feature>
<dbReference type="GO" id="GO:0006508">
    <property type="term" value="P:proteolysis"/>
    <property type="evidence" value="ECO:0007669"/>
    <property type="project" value="UniProtKB-KW"/>
</dbReference>